<feature type="region of interest" description="Disordered" evidence="1">
    <location>
        <begin position="248"/>
        <end position="332"/>
    </location>
</feature>
<keyword evidence="3" id="KW-1185">Reference proteome</keyword>
<gene>
    <name evidence="2" type="ORF">J1605_005735</name>
</gene>
<evidence type="ECO:0000256" key="1">
    <source>
        <dbReference type="SAM" id="MobiDB-lite"/>
    </source>
</evidence>
<evidence type="ECO:0008006" key="4">
    <source>
        <dbReference type="Google" id="ProtNLM"/>
    </source>
</evidence>
<name>A0AB34H8T3_ESCRO</name>
<reference evidence="2 3" key="1">
    <citation type="submission" date="2022-11" db="EMBL/GenBank/DDBJ databases">
        <title>Whole genome sequence of Eschrichtius robustus ER-17-0199.</title>
        <authorList>
            <person name="Bruniche-Olsen A."/>
            <person name="Black A.N."/>
            <person name="Fields C.J."/>
            <person name="Walden K."/>
            <person name="Dewoody J.A."/>
        </authorList>
    </citation>
    <scope>NUCLEOTIDE SEQUENCE [LARGE SCALE GENOMIC DNA]</scope>
    <source>
        <strain evidence="2">ER-17-0199</strain>
        <tissue evidence="2">Blubber</tissue>
    </source>
</reference>
<dbReference type="Proteomes" id="UP001159641">
    <property type="component" value="Unassembled WGS sequence"/>
</dbReference>
<proteinExistence type="predicted"/>
<feature type="region of interest" description="Disordered" evidence="1">
    <location>
        <begin position="395"/>
        <end position="446"/>
    </location>
</feature>
<comment type="caution">
    <text evidence="2">The sequence shown here is derived from an EMBL/GenBank/DDBJ whole genome shotgun (WGS) entry which is preliminary data.</text>
</comment>
<dbReference type="AlphaFoldDB" id="A0AB34H8T3"/>
<evidence type="ECO:0000313" key="2">
    <source>
        <dbReference type="EMBL" id="KAJ8787330.1"/>
    </source>
</evidence>
<protein>
    <recommendedName>
        <fullName evidence="4">Collagen alpha-1(I) chain-like</fullName>
    </recommendedName>
</protein>
<evidence type="ECO:0000313" key="3">
    <source>
        <dbReference type="Proteomes" id="UP001159641"/>
    </source>
</evidence>
<dbReference type="EMBL" id="JAIQCJ010001812">
    <property type="protein sequence ID" value="KAJ8787330.1"/>
    <property type="molecule type" value="Genomic_DNA"/>
</dbReference>
<feature type="region of interest" description="Disordered" evidence="1">
    <location>
        <begin position="129"/>
        <end position="179"/>
    </location>
</feature>
<organism evidence="2 3">
    <name type="scientific">Eschrichtius robustus</name>
    <name type="common">California gray whale</name>
    <name type="synonym">Eschrichtius gibbosus</name>
    <dbReference type="NCBI Taxonomy" id="9764"/>
    <lineage>
        <taxon>Eukaryota</taxon>
        <taxon>Metazoa</taxon>
        <taxon>Chordata</taxon>
        <taxon>Craniata</taxon>
        <taxon>Vertebrata</taxon>
        <taxon>Euteleostomi</taxon>
        <taxon>Mammalia</taxon>
        <taxon>Eutheria</taxon>
        <taxon>Laurasiatheria</taxon>
        <taxon>Artiodactyla</taxon>
        <taxon>Whippomorpha</taxon>
        <taxon>Cetacea</taxon>
        <taxon>Mysticeti</taxon>
        <taxon>Eschrichtiidae</taxon>
        <taxon>Eschrichtius</taxon>
    </lineage>
</organism>
<sequence>MWSPTPVGGRTRREGAAAAAQRAELSSLRLDPPTARPVSIPVTVKVTAFALPRPALPTVFPAQTPFHVARGKTLSEKEAFPAALCVFLLLSCPPASADAPFPVTAPPAQNLSGHTAQNPVLREDRDRQPLGRAQHLPRSPSLKAGWKRPDGRGGHAITGSRVLGGRRLHPGPLASAGHVGPLLFQKEMGQREAGENRRAVGSCAGPELTLTLGLDPAFFLRAKWDTPVAQVTHSETVLLLVQREGKEPGQDAVGAAAEEEAGGTGPDGEAASRPGKERPRRGPSERGRRDKRMCSPPGPTTSGQLVTLRGDGRRDSGRLSASGFPGLPSPWPRATDHSENVAHVSPIGDNRGLKGWGHCSAGARVLGPAVSRARPPGPRALSRGAEALQAPLGGSLAPGLLGTRGQVARSDPLGPCPEMPGASQLTRAWGWGPVSMPFRSPPAPRN</sequence>
<feature type="compositionally biased region" description="Basic and acidic residues" evidence="1">
    <location>
        <begin position="274"/>
        <end position="288"/>
    </location>
</feature>
<accession>A0AB34H8T3</accession>